<organism evidence="1 2">
    <name type="scientific">Hibiscus sabdariffa</name>
    <name type="common">roselle</name>
    <dbReference type="NCBI Taxonomy" id="183260"/>
    <lineage>
        <taxon>Eukaryota</taxon>
        <taxon>Viridiplantae</taxon>
        <taxon>Streptophyta</taxon>
        <taxon>Embryophyta</taxon>
        <taxon>Tracheophyta</taxon>
        <taxon>Spermatophyta</taxon>
        <taxon>Magnoliopsida</taxon>
        <taxon>eudicotyledons</taxon>
        <taxon>Gunneridae</taxon>
        <taxon>Pentapetalae</taxon>
        <taxon>rosids</taxon>
        <taxon>malvids</taxon>
        <taxon>Malvales</taxon>
        <taxon>Malvaceae</taxon>
        <taxon>Malvoideae</taxon>
        <taxon>Hibiscus</taxon>
    </lineage>
</organism>
<keyword evidence="2" id="KW-1185">Reference proteome</keyword>
<dbReference type="EMBL" id="JBBPBM010000006">
    <property type="protein sequence ID" value="KAK8581567.1"/>
    <property type="molecule type" value="Genomic_DNA"/>
</dbReference>
<protein>
    <submittedName>
        <fullName evidence="1">Uncharacterized protein</fullName>
    </submittedName>
</protein>
<proteinExistence type="predicted"/>
<sequence length="77" mass="8301">MDDSRIGLLVHKITLGFSCMGAGRSHLIEANAMVISQCLQVRHHQDSQGFLESRVLSNENLDDAASANVLPSLPADV</sequence>
<name>A0ABR2FKS6_9ROSI</name>
<reference evidence="1 2" key="1">
    <citation type="journal article" date="2024" name="G3 (Bethesda)">
        <title>Genome assembly of Hibiscus sabdariffa L. provides insights into metabolisms of medicinal natural products.</title>
        <authorList>
            <person name="Kim T."/>
        </authorList>
    </citation>
    <scope>NUCLEOTIDE SEQUENCE [LARGE SCALE GENOMIC DNA]</scope>
    <source>
        <strain evidence="1">TK-2024</strain>
        <tissue evidence="1">Old leaves</tissue>
    </source>
</reference>
<gene>
    <name evidence="1" type="ORF">V6N12_071785</name>
</gene>
<evidence type="ECO:0000313" key="1">
    <source>
        <dbReference type="EMBL" id="KAK8581567.1"/>
    </source>
</evidence>
<accession>A0ABR2FKS6</accession>
<comment type="caution">
    <text evidence="1">The sequence shown here is derived from an EMBL/GenBank/DDBJ whole genome shotgun (WGS) entry which is preliminary data.</text>
</comment>
<evidence type="ECO:0000313" key="2">
    <source>
        <dbReference type="Proteomes" id="UP001472677"/>
    </source>
</evidence>
<dbReference type="Proteomes" id="UP001472677">
    <property type="component" value="Unassembled WGS sequence"/>
</dbReference>